<name>A0A2G5BKY7_COERN</name>
<accession>A0A2G5BKY7</accession>
<keyword evidence="2 5" id="KW-0808">Transferase</keyword>
<evidence type="ECO:0000313" key="9">
    <source>
        <dbReference type="Proteomes" id="UP000242474"/>
    </source>
</evidence>
<protein>
    <submittedName>
        <fullName evidence="8">Acyltransferase ChoActase/COT/CPT</fullName>
    </submittedName>
</protein>
<dbReference type="Gene3D" id="3.30.559.10">
    <property type="entry name" value="Chloramphenicol acetyltransferase-like domain"/>
    <property type="match status" value="1"/>
</dbReference>
<dbReference type="InterPro" id="IPR000542">
    <property type="entry name" value="Carn_acyl_trans"/>
</dbReference>
<feature type="domain" description="Choline/carnitine acyltransferase" evidence="7">
    <location>
        <begin position="18"/>
        <end position="577"/>
    </location>
</feature>
<dbReference type="AlphaFoldDB" id="A0A2G5BKY7"/>
<dbReference type="PANTHER" id="PTHR22589:SF103">
    <property type="entry name" value="CARNITINE O-ACETYL-TRANSFERASE, ISOFORM A-RELATED"/>
    <property type="match status" value="1"/>
</dbReference>
<dbReference type="InterPro" id="IPR042231">
    <property type="entry name" value="Cho/carn_acyl_trans_2"/>
</dbReference>
<dbReference type="Proteomes" id="UP000242474">
    <property type="component" value="Unassembled WGS sequence"/>
</dbReference>
<dbReference type="InterPro" id="IPR039551">
    <property type="entry name" value="Cho/carn_acyl_trans"/>
</dbReference>
<feature type="region of interest" description="Disordered" evidence="6">
    <location>
        <begin position="636"/>
        <end position="662"/>
    </location>
</feature>
<keyword evidence="9" id="KW-1185">Reference proteome</keyword>
<evidence type="ECO:0000259" key="7">
    <source>
        <dbReference type="Pfam" id="PF00755"/>
    </source>
</evidence>
<sequence>MNASNTAGTEPSTTLEKLPIPELDDTVARFATVVKPLFSDNEFEVCLGKMKEFVATQGPVLQERLRKRSAEQQNWMEEWWNEYAYFLNRASICFNVNYFFGFRDTPRRLRQTQLAAVLIESAMRFREQLESNNLETDNIRGKPMCMHQYQYMFGTCRHPGKTRDWTEVYPRNESGHVAVAYGGRFFTVQVPTGSNQKATIAQLERQLQAIINTSTPVERNQAIGVLTAATRDDWYAGRESLLQAAPANVDRLRQLESAAFLVSLETSAPTTHEEFSLACHCGDGASRYFDKNFQVLVFANGRYGFNGEHSLTDATTDMRLCNAMVQDAEAAAVKDCAEADIAAQGLEPQTTELAFELNDAVRVHIARAVDYFDATVAAHELSTLAFDGFGKEQVKKLGVSPDAFVQMAMQLAYYRQFRHVPATYESASTKAFARGRTETSRSVSEHSVAWCRAMVDQPEQTGLQAKAEQLREAIAHQARFTAQCARGSGIDRHLLGLEYALLPHEPRPAVFDDAVFAASRHWRLSTSQISDPILAAYGWGEVVDDGFGVAYRIEGDALHFNVVSQRMGSERLCRYLSDALTDMRFLLANAHRQPHEIRAEVDAVANVLASIKLLSASPRRPLSPASEAACVSSSESGSASVSEPASVAHVPSSSDDSDQFRAPAAGEAAAARAVVAELDRLPSNEIICALEMRLSRFVRESLSWALPSAT</sequence>
<dbReference type="Pfam" id="PF00755">
    <property type="entry name" value="Carn_acyltransf"/>
    <property type="match status" value="1"/>
</dbReference>
<gene>
    <name evidence="8" type="ORF">COEREDRAFT_79339</name>
</gene>
<evidence type="ECO:0000256" key="5">
    <source>
        <dbReference type="RuleBase" id="RU003801"/>
    </source>
</evidence>
<dbReference type="Gene3D" id="3.30.559.70">
    <property type="entry name" value="Choline/Carnitine o-acyltransferase, domain 2"/>
    <property type="match status" value="1"/>
</dbReference>
<evidence type="ECO:0000256" key="3">
    <source>
        <dbReference type="ARBA" id="ARBA00023315"/>
    </source>
</evidence>
<dbReference type="GO" id="GO:0009437">
    <property type="term" value="P:carnitine metabolic process"/>
    <property type="evidence" value="ECO:0007669"/>
    <property type="project" value="TreeGrafter"/>
</dbReference>
<comment type="similarity">
    <text evidence="1 5">Belongs to the carnitine/choline acetyltransferase family.</text>
</comment>
<keyword evidence="3 5" id="KW-0012">Acyltransferase</keyword>
<dbReference type="STRING" id="763665.A0A2G5BKY7"/>
<evidence type="ECO:0000256" key="4">
    <source>
        <dbReference type="PIRSR" id="PIRSR600542-1"/>
    </source>
</evidence>
<evidence type="ECO:0000256" key="2">
    <source>
        <dbReference type="ARBA" id="ARBA00022679"/>
    </source>
</evidence>
<dbReference type="EMBL" id="KZ303487">
    <property type="protein sequence ID" value="PIA19427.1"/>
    <property type="molecule type" value="Genomic_DNA"/>
</dbReference>
<reference evidence="8 9" key="1">
    <citation type="journal article" date="2015" name="Genome Biol. Evol.">
        <title>Phylogenomic analyses indicate that early fungi evolved digesting cell walls of algal ancestors of land plants.</title>
        <authorList>
            <person name="Chang Y."/>
            <person name="Wang S."/>
            <person name="Sekimoto S."/>
            <person name="Aerts A.L."/>
            <person name="Choi C."/>
            <person name="Clum A."/>
            <person name="LaButti K.M."/>
            <person name="Lindquist E.A."/>
            <person name="Yee Ngan C."/>
            <person name="Ohm R.A."/>
            <person name="Salamov A.A."/>
            <person name="Grigoriev I.V."/>
            <person name="Spatafora J.W."/>
            <person name="Berbee M.L."/>
        </authorList>
    </citation>
    <scope>NUCLEOTIDE SEQUENCE [LARGE SCALE GENOMIC DNA]</scope>
    <source>
        <strain evidence="8 9">NRRL 1564</strain>
    </source>
</reference>
<dbReference type="OrthoDB" id="240216at2759"/>
<proteinExistence type="inferred from homology"/>
<evidence type="ECO:0000256" key="6">
    <source>
        <dbReference type="SAM" id="MobiDB-lite"/>
    </source>
</evidence>
<feature type="compositionally biased region" description="Low complexity" evidence="6">
    <location>
        <begin position="636"/>
        <end position="654"/>
    </location>
</feature>
<dbReference type="GO" id="GO:0005739">
    <property type="term" value="C:mitochondrion"/>
    <property type="evidence" value="ECO:0007669"/>
    <property type="project" value="TreeGrafter"/>
</dbReference>
<evidence type="ECO:0000256" key="1">
    <source>
        <dbReference type="ARBA" id="ARBA00005232"/>
    </source>
</evidence>
<feature type="active site" description="Proton acceptor" evidence="4">
    <location>
        <position position="309"/>
    </location>
</feature>
<dbReference type="InterPro" id="IPR023213">
    <property type="entry name" value="CAT-like_dom_sf"/>
</dbReference>
<dbReference type="PANTHER" id="PTHR22589">
    <property type="entry name" value="CARNITINE O-ACYLTRANSFERASE"/>
    <property type="match status" value="1"/>
</dbReference>
<dbReference type="GO" id="GO:0004092">
    <property type="term" value="F:carnitine O-acetyltransferase activity"/>
    <property type="evidence" value="ECO:0007669"/>
    <property type="project" value="TreeGrafter"/>
</dbReference>
<organism evidence="8 9">
    <name type="scientific">Coemansia reversa (strain ATCC 12441 / NRRL 1564)</name>
    <dbReference type="NCBI Taxonomy" id="763665"/>
    <lineage>
        <taxon>Eukaryota</taxon>
        <taxon>Fungi</taxon>
        <taxon>Fungi incertae sedis</taxon>
        <taxon>Zoopagomycota</taxon>
        <taxon>Kickxellomycotina</taxon>
        <taxon>Kickxellomycetes</taxon>
        <taxon>Kickxellales</taxon>
        <taxon>Kickxellaceae</taxon>
        <taxon>Coemansia</taxon>
    </lineage>
</organism>
<evidence type="ECO:0000313" key="8">
    <source>
        <dbReference type="EMBL" id="PIA19427.1"/>
    </source>
</evidence>
<dbReference type="SUPFAM" id="SSF52777">
    <property type="entry name" value="CoA-dependent acyltransferases"/>
    <property type="match status" value="2"/>
</dbReference>
<dbReference type="GO" id="GO:0005777">
    <property type="term" value="C:peroxisome"/>
    <property type="evidence" value="ECO:0007669"/>
    <property type="project" value="TreeGrafter"/>
</dbReference>
<dbReference type="PROSITE" id="PS00440">
    <property type="entry name" value="ACYLTRANSF_C_2"/>
    <property type="match status" value="1"/>
</dbReference>